<gene>
    <name evidence="2" type="ORF">SAMN04488006_1099</name>
</gene>
<feature type="signal peptide" evidence="1">
    <location>
        <begin position="1"/>
        <end position="23"/>
    </location>
</feature>
<dbReference type="PROSITE" id="PS51257">
    <property type="entry name" value="PROKAR_LIPOPROTEIN"/>
    <property type="match status" value="1"/>
</dbReference>
<keyword evidence="3" id="KW-1185">Reference proteome</keyword>
<proteinExistence type="predicted"/>
<dbReference type="STRING" id="593133.SAMN04488006_1099"/>
<protein>
    <submittedName>
        <fullName evidence="2">Uncharacterized protein</fullName>
    </submittedName>
</protein>
<evidence type="ECO:0000313" key="3">
    <source>
        <dbReference type="Proteomes" id="UP000199312"/>
    </source>
</evidence>
<reference evidence="3" key="1">
    <citation type="submission" date="2016-10" db="EMBL/GenBank/DDBJ databases">
        <authorList>
            <person name="Varghese N."/>
            <person name="Submissions S."/>
        </authorList>
    </citation>
    <scope>NUCLEOTIDE SEQUENCE [LARGE SCALE GENOMIC DNA]</scope>
    <source>
        <strain evidence="3">DSM 24450</strain>
    </source>
</reference>
<feature type="chain" id="PRO_5011739948" evidence="1">
    <location>
        <begin position="24"/>
        <end position="224"/>
    </location>
</feature>
<evidence type="ECO:0000313" key="2">
    <source>
        <dbReference type="EMBL" id="SFS40335.1"/>
    </source>
</evidence>
<dbReference type="AlphaFoldDB" id="A0A1I6PJW9"/>
<dbReference type="EMBL" id="FOZP01000002">
    <property type="protein sequence ID" value="SFS40335.1"/>
    <property type="molecule type" value="Genomic_DNA"/>
</dbReference>
<dbReference type="Proteomes" id="UP000199312">
    <property type="component" value="Unassembled WGS sequence"/>
</dbReference>
<sequence length="224" mass="25088">MSSIAKKSLVYLFLILIISCQQEIDVNEGSDPNTNNNNSETTNYYKRVGMYNGSFDDLLDNTSCFSVQLPVSLKANGIALNIINTTDYQLVENIFNQFPFDVDVIEFNFPITIINYDYTQSTITSQEQLNNLANSCGDLISSNLNAITCVDLVYPITISLFNISNDQTSNVIIKNDQELFGFTNTLSDQQVYSVQYPINAIVNNNISIEVINDSQFKSIISNCN</sequence>
<organism evidence="2 3">
    <name type="scientific">Lutibacter maritimus</name>
    <dbReference type="NCBI Taxonomy" id="593133"/>
    <lineage>
        <taxon>Bacteria</taxon>
        <taxon>Pseudomonadati</taxon>
        <taxon>Bacteroidota</taxon>
        <taxon>Flavobacteriia</taxon>
        <taxon>Flavobacteriales</taxon>
        <taxon>Flavobacteriaceae</taxon>
        <taxon>Lutibacter</taxon>
    </lineage>
</organism>
<name>A0A1I6PJW9_9FLAO</name>
<evidence type="ECO:0000256" key="1">
    <source>
        <dbReference type="SAM" id="SignalP"/>
    </source>
</evidence>
<keyword evidence="1" id="KW-0732">Signal</keyword>
<dbReference type="OrthoDB" id="832379at2"/>
<accession>A0A1I6PJW9</accession>
<dbReference type="RefSeq" id="WP_090223500.1">
    <property type="nucleotide sequence ID" value="NZ_FOZP01000002.1"/>
</dbReference>